<sequence>MFRTPNRLFNSPFLYCSNNLYTLLENLRPKITSSNSLKLFDPSLGNYDLHSLGCQLSSLPLALRQILPKMDSASSTEDTRALSPSTMMVDRANQPLRFLDLPTELRVQVYEEVLLVGKVFYTPRWREIKEGGRFRDWSRYRKPQVQLLRVCKQIYQEAEKVYLASNLFVLPVRFNCRKPFDMHSHCNDLTLHRERWLFSKVAFQYLKHISVAFDPRAHIPFGTSQDWEEDGDFSQLTLAQWNALHESENQCLRSFRSDLAQRLMQLTSTLNFLELDFTNAFCPCGCCRDLDISGEFLAKLSPVKTSIIGIRNEEEERELLQTWAEDTGYEKEGEEDMVKKYGMTINPKNDSWAEWMDRLHLGYRRRQ</sequence>
<proteinExistence type="predicted"/>
<name>A0A6G1KMF5_9PLEO</name>
<organism evidence="1 2">
    <name type="scientific">Pleomassaria siparia CBS 279.74</name>
    <dbReference type="NCBI Taxonomy" id="1314801"/>
    <lineage>
        <taxon>Eukaryota</taxon>
        <taxon>Fungi</taxon>
        <taxon>Dikarya</taxon>
        <taxon>Ascomycota</taxon>
        <taxon>Pezizomycotina</taxon>
        <taxon>Dothideomycetes</taxon>
        <taxon>Pleosporomycetidae</taxon>
        <taxon>Pleosporales</taxon>
        <taxon>Pleomassariaceae</taxon>
        <taxon>Pleomassaria</taxon>
    </lineage>
</organism>
<evidence type="ECO:0000313" key="2">
    <source>
        <dbReference type="Proteomes" id="UP000799428"/>
    </source>
</evidence>
<dbReference type="PANTHER" id="PTHR42085:SF2">
    <property type="entry name" value="F-BOX DOMAIN-CONTAINING PROTEIN"/>
    <property type="match status" value="1"/>
</dbReference>
<dbReference type="InterPro" id="IPR038883">
    <property type="entry name" value="AN11006-like"/>
</dbReference>
<dbReference type="OrthoDB" id="62952at2759"/>
<dbReference type="PANTHER" id="PTHR42085">
    <property type="entry name" value="F-BOX DOMAIN-CONTAINING PROTEIN"/>
    <property type="match status" value="1"/>
</dbReference>
<dbReference type="EMBL" id="MU005765">
    <property type="protein sequence ID" value="KAF2714019.1"/>
    <property type="molecule type" value="Genomic_DNA"/>
</dbReference>
<accession>A0A6G1KMF5</accession>
<gene>
    <name evidence="1" type="ORF">K504DRAFT_518150</name>
</gene>
<dbReference type="Proteomes" id="UP000799428">
    <property type="component" value="Unassembled WGS sequence"/>
</dbReference>
<dbReference type="AlphaFoldDB" id="A0A6G1KMF5"/>
<reference evidence="1" key="1">
    <citation type="journal article" date="2020" name="Stud. Mycol.">
        <title>101 Dothideomycetes genomes: a test case for predicting lifestyles and emergence of pathogens.</title>
        <authorList>
            <person name="Haridas S."/>
            <person name="Albert R."/>
            <person name="Binder M."/>
            <person name="Bloem J."/>
            <person name="Labutti K."/>
            <person name="Salamov A."/>
            <person name="Andreopoulos B."/>
            <person name="Baker S."/>
            <person name="Barry K."/>
            <person name="Bills G."/>
            <person name="Bluhm B."/>
            <person name="Cannon C."/>
            <person name="Castanera R."/>
            <person name="Culley D."/>
            <person name="Daum C."/>
            <person name="Ezra D."/>
            <person name="Gonzalez J."/>
            <person name="Henrissat B."/>
            <person name="Kuo A."/>
            <person name="Liang C."/>
            <person name="Lipzen A."/>
            <person name="Lutzoni F."/>
            <person name="Magnuson J."/>
            <person name="Mondo S."/>
            <person name="Nolan M."/>
            <person name="Ohm R."/>
            <person name="Pangilinan J."/>
            <person name="Park H.-J."/>
            <person name="Ramirez L."/>
            <person name="Alfaro M."/>
            <person name="Sun H."/>
            <person name="Tritt A."/>
            <person name="Yoshinaga Y."/>
            <person name="Zwiers L.-H."/>
            <person name="Turgeon B."/>
            <person name="Goodwin S."/>
            <person name="Spatafora J."/>
            <person name="Crous P."/>
            <person name="Grigoriev I."/>
        </authorList>
    </citation>
    <scope>NUCLEOTIDE SEQUENCE</scope>
    <source>
        <strain evidence="1">CBS 279.74</strain>
    </source>
</reference>
<evidence type="ECO:0000313" key="1">
    <source>
        <dbReference type="EMBL" id="KAF2714019.1"/>
    </source>
</evidence>
<protein>
    <recommendedName>
        <fullName evidence="3">F-box domain-containing protein</fullName>
    </recommendedName>
</protein>
<keyword evidence="2" id="KW-1185">Reference proteome</keyword>
<evidence type="ECO:0008006" key="3">
    <source>
        <dbReference type="Google" id="ProtNLM"/>
    </source>
</evidence>